<comment type="caution">
    <text evidence="2">The sequence shown here is derived from an EMBL/GenBank/DDBJ whole genome shotgun (WGS) entry which is preliminary data.</text>
</comment>
<dbReference type="InterPro" id="IPR003583">
    <property type="entry name" value="Hlx-hairpin-Hlx_DNA-bd_motif"/>
</dbReference>
<dbReference type="PANTHER" id="PTHR21180:SF32">
    <property type="entry name" value="ENDONUCLEASE_EXONUCLEASE_PHOSPHATASE FAMILY DOMAIN-CONTAINING PROTEIN 1"/>
    <property type="match status" value="1"/>
</dbReference>
<feature type="domain" description="Helix-hairpin-helix DNA-binding motif class 1" evidence="1">
    <location>
        <begin position="199"/>
        <end position="218"/>
    </location>
</feature>
<dbReference type="InterPro" id="IPR051675">
    <property type="entry name" value="Endo/Exo/Phosphatase_dom_1"/>
</dbReference>
<dbReference type="Pfam" id="PF12836">
    <property type="entry name" value="HHH_3"/>
    <property type="match status" value="2"/>
</dbReference>
<evidence type="ECO:0000313" key="2">
    <source>
        <dbReference type="EMBL" id="MBB6071873.1"/>
    </source>
</evidence>
<dbReference type="Proteomes" id="UP000582837">
    <property type="component" value="Unassembled WGS sequence"/>
</dbReference>
<reference evidence="2 3" key="1">
    <citation type="submission" date="2020-08" db="EMBL/GenBank/DDBJ databases">
        <title>Genomic Encyclopedia of Type Strains, Phase IV (KMG-IV): sequencing the most valuable type-strain genomes for metagenomic binning, comparative biology and taxonomic classification.</title>
        <authorList>
            <person name="Goeker M."/>
        </authorList>
    </citation>
    <scope>NUCLEOTIDE SEQUENCE [LARGE SCALE GENOMIC DNA]</scope>
    <source>
        <strain evidence="2 3">DSM 29007</strain>
    </source>
</reference>
<dbReference type="RefSeq" id="WP_205761606.1">
    <property type="nucleotide sequence ID" value="NZ_JABDTL010000001.1"/>
</dbReference>
<dbReference type="SMART" id="SM00278">
    <property type="entry name" value="HhH1"/>
    <property type="match status" value="3"/>
</dbReference>
<dbReference type="GO" id="GO:0003677">
    <property type="term" value="F:DNA binding"/>
    <property type="evidence" value="ECO:0007669"/>
    <property type="project" value="InterPro"/>
</dbReference>
<proteinExistence type="predicted"/>
<feature type="domain" description="Helix-hairpin-helix DNA-binding motif class 1" evidence="1">
    <location>
        <begin position="169"/>
        <end position="188"/>
    </location>
</feature>
<dbReference type="AlphaFoldDB" id="A0A841H1K1"/>
<protein>
    <submittedName>
        <fullName evidence="2">Competence ComEA-like helix-hairpin-helix protein</fullName>
    </submittedName>
</protein>
<keyword evidence="3" id="KW-1185">Reference proteome</keyword>
<dbReference type="GO" id="GO:0015627">
    <property type="term" value="C:type II protein secretion system complex"/>
    <property type="evidence" value="ECO:0007669"/>
    <property type="project" value="TreeGrafter"/>
</dbReference>
<dbReference type="EMBL" id="JACHIA010000011">
    <property type="protein sequence ID" value="MBB6071873.1"/>
    <property type="molecule type" value="Genomic_DNA"/>
</dbReference>
<sequence length="223" mass="22674">MAATSQERLALGVTALLLAAGVGARILHRAPAPEVTGPDAAAAAPLAQVRDSVAVADLRRKPLAPGEKLDPNTASADELDRLPHVGPSLAARIVARRATHVRYRTMADLDSVEGVGPSLLRDAGPHLALAPAPAAVLAAKLSGAAEGAGTGSGGGSSSTVLDLNTATAAELESLPGVGPALARRIVEFRQREGRFRSVAELDRVPGIGPSMLSRLAPRVRASP</sequence>
<evidence type="ECO:0000313" key="3">
    <source>
        <dbReference type="Proteomes" id="UP000582837"/>
    </source>
</evidence>
<name>A0A841H1K1_9BACT</name>
<evidence type="ECO:0000259" key="1">
    <source>
        <dbReference type="SMART" id="SM00278"/>
    </source>
</evidence>
<dbReference type="GO" id="GO:0006281">
    <property type="term" value="P:DNA repair"/>
    <property type="evidence" value="ECO:0007669"/>
    <property type="project" value="InterPro"/>
</dbReference>
<gene>
    <name evidence="2" type="ORF">HNQ61_003533</name>
</gene>
<dbReference type="SUPFAM" id="SSF47781">
    <property type="entry name" value="RuvA domain 2-like"/>
    <property type="match status" value="2"/>
</dbReference>
<accession>A0A841H1K1</accession>
<feature type="domain" description="Helix-hairpin-helix DNA-binding motif class 1" evidence="1">
    <location>
        <begin position="77"/>
        <end position="96"/>
    </location>
</feature>
<dbReference type="PANTHER" id="PTHR21180">
    <property type="entry name" value="ENDONUCLEASE/EXONUCLEASE/PHOSPHATASE FAMILY DOMAIN-CONTAINING PROTEIN 1"/>
    <property type="match status" value="1"/>
</dbReference>
<dbReference type="InterPro" id="IPR010994">
    <property type="entry name" value="RuvA_2-like"/>
</dbReference>
<organism evidence="2 3">
    <name type="scientific">Longimicrobium terrae</name>
    <dbReference type="NCBI Taxonomy" id="1639882"/>
    <lineage>
        <taxon>Bacteria</taxon>
        <taxon>Pseudomonadati</taxon>
        <taxon>Gemmatimonadota</taxon>
        <taxon>Longimicrobiia</taxon>
        <taxon>Longimicrobiales</taxon>
        <taxon>Longimicrobiaceae</taxon>
        <taxon>Longimicrobium</taxon>
    </lineage>
</organism>
<dbReference type="Gene3D" id="1.10.150.320">
    <property type="entry name" value="Photosystem II 12 kDa extrinsic protein"/>
    <property type="match status" value="2"/>
</dbReference>
<dbReference type="GO" id="GO:0015628">
    <property type="term" value="P:protein secretion by the type II secretion system"/>
    <property type="evidence" value="ECO:0007669"/>
    <property type="project" value="TreeGrafter"/>
</dbReference>